<dbReference type="Gene3D" id="3.60.21.10">
    <property type="match status" value="1"/>
</dbReference>
<evidence type="ECO:0000259" key="5">
    <source>
        <dbReference type="Pfam" id="PF00149"/>
    </source>
</evidence>
<dbReference type="InterPro" id="IPR004843">
    <property type="entry name" value="Calcineurin-like_PHP"/>
</dbReference>
<evidence type="ECO:0000256" key="3">
    <source>
        <dbReference type="ARBA" id="ARBA00023004"/>
    </source>
</evidence>
<evidence type="ECO:0000256" key="2">
    <source>
        <dbReference type="ARBA" id="ARBA00022801"/>
    </source>
</evidence>
<dbReference type="PANTHER" id="PTHR42988:SF2">
    <property type="entry name" value="CYCLIC NUCLEOTIDE PHOSPHODIESTERASE CBUA0032-RELATED"/>
    <property type="match status" value="1"/>
</dbReference>
<protein>
    <submittedName>
        <fullName evidence="6">3',5'-cyclic AMP phosphodiesterase CpdA</fullName>
    </submittedName>
</protein>
<dbReference type="SUPFAM" id="SSF56300">
    <property type="entry name" value="Metallo-dependent phosphatases"/>
    <property type="match status" value="1"/>
</dbReference>
<proteinExistence type="inferred from homology"/>
<dbReference type="EMBL" id="JAUSVX010000013">
    <property type="protein sequence ID" value="MDQ0472650.1"/>
    <property type="molecule type" value="Genomic_DNA"/>
</dbReference>
<dbReference type="PANTHER" id="PTHR42988">
    <property type="entry name" value="PHOSPHOHYDROLASE"/>
    <property type="match status" value="1"/>
</dbReference>
<evidence type="ECO:0000313" key="7">
    <source>
        <dbReference type="Proteomes" id="UP001242480"/>
    </source>
</evidence>
<keyword evidence="3" id="KW-0408">Iron</keyword>
<dbReference type="InterPro" id="IPR029052">
    <property type="entry name" value="Metallo-depent_PP-like"/>
</dbReference>
<sequence length="269" mass="29612">MKVVLIGDPHVRVRGERVRGIDSAGRLDTCVARINAIAGDADLCVVMGDNVDVPSEAAYRTFLDGLRPLRMPVRCLLGNHDDRAIFRTVQPDLPCDEHGFVQSTIETDACVLVFLDTHKPGSEAGEYCARRLSWFRRTLREAGRKPVYVFMHHPPFRTGFFIDHAGLEAPEALVRAMTDAGTVRHVFAGHTHRAASGCWNGLAWSTLHGIAYQNDFELLPAKPNYRGGPAQIGVLLLDGGESVLHFQDSLEPYPCIAYSGRSLREPGPA</sequence>
<evidence type="ECO:0000256" key="1">
    <source>
        <dbReference type="ARBA" id="ARBA00022723"/>
    </source>
</evidence>
<evidence type="ECO:0000256" key="4">
    <source>
        <dbReference type="ARBA" id="ARBA00025742"/>
    </source>
</evidence>
<dbReference type="Pfam" id="PF00149">
    <property type="entry name" value="Metallophos"/>
    <property type="match status" value="1"/>
</dbReference>
<keyword evidence="2" id="KW-0378">Hydrolase</keyword>
<name>A0ABU0JGF1_9HYPH</name>
<dbReference type="InterPro" id="IPR026575">
    <property type="entry name" value="GpdQ/CpdA-like"/>
</dbReference>
<keyword evidence="1" id="KW-0479">Metal-binding</keyword>
<organism evidence="6 7">
    <name type="scientific">Labrys wisconsinensis</name>
    <dbReference type="NCBI Taxonomy" id="425677"/>
    <lineage>
        <taxon>Bacteria</taxon>
        <taxon>Pseudomonadati</taxon>
        <taxon>Pseudomonadota</taxon>
        <taxon>Alphaproteobacteria</taxon>
        <taxon>Hyphomicrobiales</taxon>
        <taxon>Xanthobacteraceae</taxon>
        <taxon>Labrys</taxon>
    </lineage>
</organism>
<accession>A0ABU0JGF1</accession>
<comment type="similarity">
    <text evidence="4">Belongs to the cyclic nucleotide phosphodiesterase class-III family.</text>
</comment>
<evidence type="ECO:0000313" key="6">
    <source>
        <dbReference type="EMBL" id="MDQ0472650.1"/>
    </source>
</evidence>
<dbReference type="RefSeq" id="WP_307279774.1">
    <property type="nucleotide sequence ID" value="NZ_JAUSVX010000013.1"/>
</dbReference>
<keyword evidence="7" id="KW-1185">Reference proteome</keyword>
<gene>
    <name evidence="6" type="ORF">QO011_005680</name>
</gene>
<dbReference type="CDD" id="cd07402">
    <property type="entry name" value="MPP_GpdQ"/>
    <property type="match status" value="1"/>
</dbReference>
<dbReference type="Proteomes" id="UP001242480">
    <property type="component" value="Unassembled WGS sequence"/>
</dbReference>
<dbReference type="InterPro" id="IPR050884">
    <property type="entry name" value="CNP_phosphodiesterase-III"/>
</dbReference>
<feature type="domain" description="Calcineurin-like phosphoesterase" evidence="5">
    <location>
        <begin position="1"/>
        <end position="193"/>
    </location>
</feature>
<comment type="caution">
    <text evidence="6">The sequence shown here is derived from an EMBL/GenBank/DDBJ whole genome shotgun (WGS) entry which is preliminary data.</text>
</comment>
<reference evidence="6 7" key="1">
    <citation type="submission" date="2023-07" db="EMBL/GenBank/DDBJ databases">
        <title>Genomic Encyclopedia of Type Strains, Phase IV (KMG-IV): sequencing the most valuable type-strain genomes for metagenomic binning, comparative biology and taxonomic classification.</title>
        <authorList>
            <person name="Goeker M."/>
        </authorList>
    </citation>
    <scope>NUCLEOTIDE SEQUENCE [LARGE SCALE GENOMIC DNA]</scope>
    <source>
        <strain evidence="6 7">DSM 19619</strain>
    </source>
</reference>